<evidence type="ECO:0000256" key="8">
    <source>
        <dbReference type="ARBA" id="ARBA00023125"/>
    </source>
</evidence>
<dbReference type="PROSITE" id="PS51293">
    <property type="entry name" value="SANT"/>
    <property type="match status" value="1"/>
</dbReference>
<gene>
    <name evidence="18" type="ORF">P5673_021159</name>
</gene>
<dbReference type="FunFam" id="1.10.10.60:FF:000151">
    <property type="entry name" value="histone H2A deubiquitinase MYSM1 isoform X2"/>
    <property type="match status" value="1"/>
</dbReference>
<dbReference type="SUPFAM" id="SSF46689">
    <property type="entry name" value="Homeodomain-like"/>
    <property type="match status" value="2"/>
</dbReference>
<comment type="caution">
    <text evidence="18">The sequence shown here is derived from an EMBL/GenBank/DDBJ whole genome shotgun (WGS) entry which is preliminary data.</text>
</comment>
<evidence type="ECO:0000256" key="2">
    <source>
        <dbReference type="ARBA" id="ARBA00022670"/>
    </source>
</evidence>
<dbReference type="Gene3D" id="1.10.10.10">
    <property type="entry name" value="Winged helix-like DNA-binding domain superfamily/Winged helix DNA-binding domain"/>
    <property type="match status" value="1"/>
</dbReference>
<dbReference type="InterPro" id="IPR007526">
    <property type="entry name" value="SWIRM"/>
</dbReference>
<dbReference type="InterPro" id="IPR017884">
    <property type="entry name" value="SANT_dom"/>
</dbReference>
<dbReference type="PANTHER" id="PTHR10410">
    <property type="entry name" value="EUKARYOTIC TRANSLATION INITIATION FACTOR 3 -RELATED"/>
    <property type="match status" value="1"/>
</dbReference>
<organism evidence="18 19">
    <name type="scientific">Acropora cervicornis</name>
    <name type="common">Staghorn coral</name>
    <dbReference type="NCBI Taxonomy" id="6130"/>
    <lineage>
        <taxon>Eukaryota</taxon>
        <taxon>Metazoa</taxon>
        <taxon>Cnidaria</taxon>
        <taxon>Anthozoa</taxon>
        <taxon>Hexacorallia</taxon>
        <taxon>Scleractinia</taxon>
        <taxon>Astrocoeniina</taxon>
        <taxon>Acroporidae</taxon>
        <taxon>Acropora</taxon>
    </lineage>
</organism>
<dbReference type="InterPro" id="IPR036388">
    <property type="entry name" value="WH-like_DNA-bd_sf"/>
</dbReference>
<protein>
    <recommendedName>
        <fullName evidence="11">Myb-like, SWIRM and MPN domain-containing protein 1</fullName>
    </recommendedName>
</protein>
<dbReference type="AlphaFoldDB" id="A0AAD9Q8D5"/>
<dbReference type="SUPFAM" id="SSF102712">
    <property type="entry name" value="JAB1/MPN domain"/>
    <property type="match status" value="1"/>
</dbReference>
<evidence type="ECO:0000259" key="16">
    <source>
        <dbReference type="PROSITE" id="PS51293"/>
    </source>
</evidence>
<dbReference type="GO" id="GO:0006508">
    <property type="term" value="P:proteolysis"/>
    <property type="evidence" value="ECO:0007669"/>
    <property type="project" value="UniProtKB-KW"/>
</dbReference>
<feature type="domain" description="SWIRM" evidence="15">
    <location>
        <begin position="381"/>
        <end position="479"/>
    </location>
</feature>
<keyword evidence="10" id="KW-0539">Nucleus</keyword>
<reference evidence="18" key="1">
    <citation type="journal article" date="2023" name="G3 (Bethesda)">
        <title>Whole genome assembly and annotation of the endangered Caribbean coral Acropora cervicornis.</title>
        <authorList>
            <person name="Selwyn J.D."/>
            <person name="Vollmer S.V."/>
        </authorList>
    </citation>
    <scope>NUCLEOTIDE SEQUENCE</scope>
    <source>
        <strain evidence="18">K2</strain>
    </source>
</reference>
<evidence type="ECO:0000259" key="17">
    <source>
        <dbReference type="PROSITE" id="PS51294"/>
    </source>
</evidence>
<dbReference type="InterPro" id="IPR009057">
    <property type="entry name" value="Homeodomain-like_sf"/>
</dbReference>
<keyword evidence="8" id="KW-0238">DNA-binding</keyword>
<dbReference type="GO" id="GO:0008237">
    <property type="term" value="F:metallopeptidase activity"/>
    <property type="evidence" value="ECO:0007669"/>
    <property type="project" value="UniProtKB-KW"/>
</dbReference>
<evidence type="ECO:0000313" key="19">
    <source>
        <dbReference type="Proteomes" id="UP001249851"/>
    </source>
</evidence>
<name>A0AAD9Q8D5_ACRCE</name>
<evidence type="ECO:0000259" key="15">
    <source>
        <dbReference type="PROSITE" id="PS50934"/>
    </source>
</evidence>
<evidence type="ECO:0000313" key="18">
    <source>
        <dbReference type="EMBL" id="KAK2556612.1"/>
    </source>
</evidence>
<dbReference type="PROSITE" id="PS50090">
    <property type="entry name" value="MYB_LIKE"/>
    <property type="match status" value="1"/>
</dbReference>
<dbReference type="CDD" id="cd08067">
    <property type="entry name" value="MPN_2A_DUB"/>
    <property type="match status" value="1"/>
</dbReference>
<evidence type="ECO:0000256" key="3">
    <source>
        <dbReference type="ARBA" id="ARBA00022723"/>
    </source>
</evidence>
<dbReference type="PROSITE" id="PS51294">
    <property type="entry name" value="HTH_MYB"/>
    <property type="match status" value="1"/>
</dbReference>
<evidence type="ECO:0000256" key="1">
    <source>
        <dbReference type="ARBA" id="ARBA00007194"/>
    </source>
</evidence>
<keyword evidence="6" id="KW-0805">Transcription regulation</keyword>
<feature type="domain" description="SANT" evidence="16">
    <location>
        <begin position="43"/>
        <end position="94"/>
    </location>
</feature>
<reference evidence="18" key="2">
    <citation type="journal article" date="2023" name="Science">
        <title>Genomic signatures of disease resistance in endangered staghorn corals.</title>
        <authorList>
            <person name="Vollmer S.V."/>
            <person name="Selwyn J.D."/>
            <person name="Despard B.A."/>
            <person name="Roesel C.L."/>
        </authorList>
    </citation>
    <scope>NUCLEOTIDE SEQUENCE</scope>
    <source>
        <strain evidence="18">K2</strain>
    </source>
</reference>
<accession>A0AAD9Q8D5</accession>
<evidence type="ECO:0000256" key="6">
    <source>
        <dbReference type="ARBA" id="ARBA00023015"/>
    </source>
</evidence>
<evidence type="ECO:0000256" key="7">
    <source>
        <dbReference type="ARBA" id="ARBA00023049"/>
    </source>
</evidence>
<comment type="similarity">
    <text evidence="1">Belongs to the peptidase M67A family. MYSM1 subfamily.</text>
</comment>
<dbReference type="PROSITE" id="PS50934">
    <property type="entry name" value="SWIRM"/>
    <property type="match status" value="1"/>
</dbReference>
<feature type="region of interest" description="Disordered" evidence="12">
    <location>
        <begin position="538"/>
        <end position="557"/>
    </location>
</feature>
<dbReference type="InterPro" id="IPR000555">
    <property type="entry name" value="JAMM/MPN+_dom"/>
</dbReference>
<keyword evidence="2" id="KW-0645">Protease</keyword>
<feature type="region of interest" description="Disordered" evidence="12">
    <location>
        <begin position="18"/>
        <end position="50"/>
    </location>
</feature>
<keyword evidence="3" id="KW-0479">Metal-binding</keyword>
<keyword evidence="9" id="KW-0804">Transcription</keyword>
<evidence type="ECO:0000256" key="9">
    <source>
        <dbReference type="ARBA" id="ARBA00023163"/>
    </source>
</evidence>
<proteinExistence type="inferred from homology"/>
<dbReference type="PROSITE" id="PS50249">
    <property type="entry name" value="MPN"/>
    <property type="match status" value="1"/>
</dbReference>
<dbReference type="SMART" id="SM00717">
    <property type="entry name" value="SANT"/>
    <property type="match status" value="1"/>
</dbReference>
<evidence type="ECO:0000259" key="13">
    <source>
        <dbReference type="PROSITE" id="PS50090"/>
    </source>
</evidence>
<keyword evidence="7" id="KW-0482">Metalloprotease</keyword>
<dbReference type="GO" id="GO:0046872">
    <property type="term" value="F:metal ion binding"/>
    <property type="evidence" value="ECO:0007669"/>
    <property type="project" value="UniProtKB-KW"/>
</dbReference>
<evidence type="ECO:0000256" key="5">
    <source>
        <dbReference type="ARBA" id="ARBA00022833"/>
    </source>
</evidence>
<dbReference type="Gene3D" id="3.40.140.10">
    <property type="entry name" value="Cytidine Deaminase, domain 2"/>
    <property type="match status" value="1"/>
</dbReference>
<dbReference type="EMBL" id="JARQWQ010000054">
    <property type="protein sequence ID" value="KAK2556612.1"/>
    <property type="molecule type" value="Genomic_DNA"/>
</dbReference>
<evidence type="ECO:0000256" key="4">
    <source>
        <dbReference type="ARBA" id="ARBA00022801"/>
    </source>
</evidence>
<feature type="domain" description="MPN" evidence="14">
    <location>
        <begin position="583"/>
        <end position="721"/>
    </location>
</feature>
<feature type="domain" description="Myb-like" evidence="13">
    <location>
        <begin position="45"/>
        <end position="90"/>
    </location>
</feature>
<dbReference type="InterPro" id="IPR017930">
    <property type="entry name" value="Myb_dom"/>
</dbReference>
<evidence type="ECO:0000256" key="11">
    <source>
        <dbReference type="ARBA" id="ARBA00032256"/>
    </source>
</evidence>
<feature type="compositionally biased region" description="Basic residues" evidence="12">
    <location>
        <begin position="22"/>
        <end position="33"/>
    </location>
</feature>
<dbReference type="Proteomes" id="UP001249851">
    <property type="component" value="Unassembled WGS sequence"/>
</dbReference>
<sequence>MLSREKSLTGLRMYAYRSVPAKPKKSSQGRRKQSCIGRELSPSHRKPWTTDEQQRFEEGVELYGRSWTKIANVIATRTALQVKNFAKQYFKQQNQNRLKTQAQVSQGIDIQCEDSFVLANVEEVTHEIISTEKGLENDVTADLVKDCESDDDDVEVDIDGSDDEYHSSLIPGQTASRPEDVYSALVKAAESAGELSNSANGLDGKSMCYQGSLSDVPLEVTPANSVHLNKSASASNSPVTPDLADTQQFASLEATTRDDYNSEVKNHSAFESDVADGCEDVNKVANVKDDLAFSSELPSAANEENAVLQSTNSSCSVTNDTCHTSSVKAFINEHLDSKVSLEPGQTAFERTWTPATCSEMTCSEPIQLSDREQNGASSAIGIIPYKEIVIERNTILAEEKKHNLEFFMGRTLKTPERYMKIRNHILDMWEKTKPCYLFKTAVRSGLKNCGDVNSIGRVHAFLEDIGAINEGCLDRPIPRVRQQDEVADGKSSVQLESWVNSLRPRKKRARNTDYDWVNPSQPEGMTILHLSPDEATPLDLAPFDKGSPSASRKRPSRSKPLYDPFLLVPCRKFPSPSAVPFDVVIQSETLVVMDTHAHMSTTEVIGLLGGTYSHGARLLKVTKAVPCRSLSTGFQCEMDPVSQTQASEDLAHRGLSVVGWYHSHPTFSATPSVRDIETQAKFQEWFAKGGAPFIGIIVSPYNYSNPSNQSQIRCLTVSDDWDSAGQYRLPYQFDYEVKEDEADQDDSLEQIRSIADDYRTYPFRVQLNRRFESSSDLNLLDKLMDSLRSRITPSGNCEREDFLTRIKETISENIKPCQPCQPIETATVTDYPEDHLGAYFAE</sequence>
<dbReference type="Pfam" id="PF00249">
    <property type="entry name" value="Myb_DNA-binding"/>
    <property type="match status" value="1"/>
</dbReference>
<dbReference type="Gene3D" id="1.10.10.60">
    <property type="entry name" value="Homeodomain-like"/>
    <property type="match status" value="1"/>
</dbReference>
<dbReference type="GO" id="GO:0003677">
    <property type="term" value="F:DNA binding"/>
    <property type="evidence" value="ECO:0007669"/>
    <property type="project" value="UniProtKB-KW"/>
</dbReference>
<dbReference type="CDD" id="cd00167">
    <property type="entry name" value="SANT"/>
    <property type="match status" value="1"/>
</dbReference>
<keyword evidence="5" id="KW-0862">Zinc</keyword>
<evidence type="ECO:0000256" key="10">
    <source>
        <dbReference type="ARBA" id="ARBA00023242"/>
    </source>
</evidence>
<dbReference type="SMART" id="SM00232">
    <property type="entry name" value="JAB_MPN"/>
    <property type="match status" value="1"/>
</dbReference>
<dbReference type="Pfam" id="PF01398">
    <property type="entry name" value="JAB"/>
    <property type="match status" value="1"/>
</dbReference>
<keyword evidence="4" id="KW-0378">Hydrolase</keyword>
<dbReference type="InterPro" id="IPR037518">
    <property type="entry name" value="MPN"/>
</dbReference>
<dbReference type="InterPro" id="IPR001005">
    <property type="entry name" value="SANT/Myb"/>
</dbReference>
<feature type="domain" description="HTH myb-type" evidence="17">
    <location>
        <begin position="41"/>
        <end position="94"/>
    </location>
</feature>
<evidence type="ECO:0000256" key="12">
    <source>
        <dbReference type="SAM" id="MobiDB-lite"/>
    </source>
</evidence>
<dbReference type="InterPro" id="IPR050242">
    <property type="entry name" value="JAMM_MPN+_peptidase_M67A"/>
</dbReference>
<evidence type="ECO:0000259" key="14">
    <source>
        <dbReference type="PROSITE" id="PS50249"/>
    </source>
</evidence>
<dbReference type="Pfam" id="PF04433">
    <property type="entry name" value="SWIRM"/>
    <property type="match status" value="1"/>
</dbReference>
<keyword evidence="19" id="KW-1185">Reference proteome</keyword>